<protein>
    <submittedName>
        <fullName evidence="8">S-adenosylmethionine/S-adenosylhomocysteine transporter</fullName>
    </submittedName>
</protein>
<evidence type="ECO:0000256" key="4">
    <source>
        <dbReference type="ARBA" id="ARBA00022989"/>
    </source>
</evidence>
<evidence type="ECO:0000256" key="3">
    <source>
        <dbReference type="ARBA" id="ARBA00022692"/>
    </source>
</evidence>
<dbReference type="Proteomes" id="UP000315700">
    <property type="component" value="Chromosome"/>
</dbReference>
<feature type="transmembrane region" description="Helical" evidence="6">
    <location>
        <begin position="289"/>
        <end position="306"/>
    </location>
</feature>
<dbReference type="Pfam" id="PF00892">
    <property type="entry name" value="EamA"/>
    <property type="match status" value="2"/>
</dbReference>
<accession>A0A517SHY5</accession>
<evidence type="ECO:0000313" key="9">
    <source>
        <dbReference type="Proteomes" id="UP000315700"/>
    </source>
</evidence>
<feature type="transmembrane region" description="Helical" evidence="6">
    <location>
        <begin position="132"/>
        <end position="153"/>
    </location>
</feature>
<reference evidence="8 9" key="1">
    <citation type="submission" date="2019-02" db="EMBL/GenBank/DDBJ databases">
        <title>Deep-cultivation of Planctomycetes and their phenomic and genomic characterization uncovers novel biology.</title>
        <authorList>
            <person name="Wiegand S."/>
            <person name="Jogler M."/>
            <person name="Boedeker C."/>
            <person name="Pinto D."/>
            <person name="Vollmers J."/>
            <person name="Rivas-Marin E."/>
            <person name="Kohn T."/>
            <person name="Peeters S.H."/>
            <person name="Heuer A."/>
            <person name="Rast P."/>
            <person name="Oberbeckmann S."/>
            <person name="Bunk B."/>
            <person name="Jeske O."/>
            <person name="Meyerdierks A."/>
            <person name="Storesund J.E."/>
            <person name="Kallscheuer N."/>
            <person name="Luecker S."/>
            <person name="Lage O.M."/>
            <person name="Pohl T."/>
            <person name="Merkel B.J."/>
            <person name="Hornburger P."/>
            <person name="Mueller R.-W."/>
            <person name="Bruemmer F."/>
            <person name="Labrenz M."/>
            <person name="Spormann A.M."/>
            <person name="Op den Camp H."/>
            <person name="Overmann J."/>
            <person name="Amann R."/>
            <person name="Jetten M.S.M."/>
            <person name="Mascher T."/>
            <person name="Medema M.H."/>
            <person name="Devos D.P."/>
            <person name="Kaster A.-K."/>
            <person name="Ovreas L."/>
            <person name="Rohde M."/>
            <person name="Galperin M.Y."/>
            <person name="Jogler C."/>
        </authorList>
    </citation>
    <scope>NUCLEOTIDE SEQUENCE [LARGE SCALE GENOMIC DNA]</scope>
    <source>
        <strain evidence="8 9">Pan44</strain>
    </source>
</reference>
<dbReference type="KEGG" id="ccos:Pan44_37710"/>
<dbReference type="PANTHER" id="PTHR32322">
    <property type="entry name" value="INNER MEMBRANE TRANSPORTER"/>
    <property type="match status" value="1"/>
</dbReference>
<keyword evidence="3 6" id="KW-0812">Transmembrane</keyword>
<keyword evidence="4 6" id="KW-1133">Transmembrane helix</keyword>
<feature type="transmembrane region" description="Helical" evidence="6">
    <location>
        <begin position="105"/>
        <end position="125"/>
    </location>
</feature>
<feature type="domain" description="EamA" evidence="7">
    <location>
        <begin position="170"/>
        <end position="305"/>
    </location>
</feature>
<dbReference type="InParanoid" id="A0A517SHY5"/>
<dbReference type="InterPro" id="IPR050638">
    <property type="entry name" value="AA-Vitamin_Transporters"/>
</dbReference>
<comment type="subcellular location">
    <subcellularLocation>
        <location evidence="1">Cell membrane</location>
        <topology evidence="1">Multi-pass membrane protein</topology>
    </subcellularLocation>
</comment>
<keyword evidence="9" id="KW-1185">Reference proteome</keyword>
<keyword evidence="5 6" id="KW-0472">Membrane</keyword>
<dbReference type="FunCoup" id="A0A517SHY5">
    <property type="interactions" value="350"/>
</dbReference>
<organism evidence="8 9">
    <name type="scientific">Caulifigura coniformis</name>
    <dbReference type="NCBI Taxonomy" id="2527983"/>
    <lineage>
        <taxon>Bacteria</taxon>
        <taxon>Pseudomonadati</taxon>
        <taxon>Planctomycetota</taxon>
        <taxon>Planctomycetia</taxon>
        <taxon>Planctomycetales</taxon>
        <taxon>Planctomycetaceae</taxon>
        <taxon>Caulifigura</taxon>
    </lineage>
</organism>
<dbReference type="AlphaFoldDB" id="A0A517SHY5"/>
<evidence type="ECO:0000256" key="1">
    <source>
        <dbReference type="ARBA" id="ARBA00004651"/>
    </source>
</evidence>
<feature type="transmembrane region" description="Helical" evidence="6">
    <location>
        <begin position="265"/>
        <end position="283"/>
    </location>
</feature>
<evidence type="ECO:0000313" key="8">
    <source>
        <dbReference type="EMBL" id="QDT55725.1"/>
    </source>
</evidence>
<dbReference type="InterPro" id="IPR037185">
    <property type="entry name" value="EmrE-like"/>
</dbReference>
<dbReference type="EMBL" id="CP036271">
    <property type="protein sequence ID" value="QDT55725.1"/>
    <property type="molecule type" value="Genomic_DNA"/>
</dbReference>
<dbReference type="GO" id="GO:0005886">
    <property type="term" value="C:plasma membrane"/>
    <property type="evidence" value="ECO:0007669"/>
    <property type="project" value="UniProtKB-SubCell"/>
</dbReference>
<dbReference type="InterPro" id="IPR000620">
    <property type="entry name" value="EamA_dom"/>
</dbReference>
<feature type="transmembrane region" description="Helical" evidence="6">
    <location>
        <begin position="46"/>
        <end position="66"/>
    </location>
</feature>
<dbReference type="PANTHER" id="PTHR32322:SF18">
    <property type="entry name" value="S-ADENOSYLMETHIONINE_S-ADENOSYLHOMOCYSTEINE TRANSPORTER"/>
    <property type="match status" value="1"/>
</dbReference>
<feature type="transmembrane region" description="Helical" evidence="6">
    <location>
        <begin position="201"/>
        <end position="220"/>
    </location>
</feature>
<gene>
    <name evidence="8" type="ORF">Pan44_37710</name>
</gene>
<name>A0A517SHY5_9PLAN</name>
<dbReference type="SUPFAM" id="SSF103481">
    <property type="entry name" value="Multidrug resistance efflux transporter EmrE"/>
    <property type="match status" value="2"/>
</dbReference>
<feature type="transmembrane region" description="Helical" evidence="6">
    <location>
        <begin position="78"/>
        <end position="99"/>
    </location>
</feature>
<feature type="transmembrane region" description="Helical" evidence="6">
    <location>
        <begin position="173"/>
        <end position="189"/>
    </location>
</feature>
<feature type="domain" description="EamA" evidence="7">
    <location>
        <begin position="20"/>
        <end position="150"/>
    </location>
</feature>
<keyword evidence="2" id="KW-1003">Cell membrane</keyword>
<evidence type="ECO:0000259" key="7">
    <source>
        <dbReference type="Pfam" id="PF00892"/>
    </source>
</evidence>
<evidence type="ECO:0000256" key="6">
    <source>
        <dbReference type="SAM" id="Phobius"/>
    </source>
</evidence>
<evidence type="ECO:0000256" key="5">
    <source>
        <dbReference type="ARBA" id="ARBA00023136"/>
    </source>
</evidence>
<sequence length="316" mass="33246">MPAAPVLRPAGKPLTAAATALALTTAFLWGGTAVSNQFAVDQLPPLMVGGLRFFLAGLFMLPWCLVERAPIGITRAQWKPVLVMAALLFLQIGTFNIGGKWSTSSHASLFVNTYIFWVAGVEHFVTRTIRLGWRAILGLAIAGIGVALLVLSTAKPAATAASGMDTPTLSGDLILLLSGLILGVKVLYTKDAVRQIAPGTVILWHDFLGAAMFFVASALTEPMPTSAPTWPTIWAMLYGGFVVSGFCFAAHAFQLRTYGASQISVFSFTTPVFGVGLGVLLRGDALSPWLLVCGVAVAVGITLVNLPEGSEAEALE</sequence>
<proteinExistence type="predicted"/>
<feature type="transmembrane region" description="Helical" evidence="6">
    <location>
        <begin position="232"/>
        <end position="253"/>
    </location>
</feature>
<evidence type="ECO:0000256" key="2">
    <source>
        <dbReference type="ARBA" id="ARBA00022475"/>
    </source>
</evidence>